<evidence type="ECO:0000256" key="4">
    <source>
        <dbReference type="ARBA" id="ARBA00022786"/>
    </source>
</evidence>
<dbReference type="EMBL" id="JARKIE010000138">
    <property type="protein sequence ID" value="KAJ7677458.1"/>
    <property type="molecule type" value="Genomic_DNA"/>
</dbReference>
<gene>
    <name evidence="7" type="ORF">B0H17DRAFT_944862</name>
</gene>
<protein>
    <recommendedName>
        <fullName evidence="6">Ubiquitin-like protease family profile domain-containing protein</fullName>
    </recommendedName>
</protein>
<accession>A0AAD7GAZ1</accession>
<evidence type="ECO:0000256" key="2">
    <source>
        <dbReference type="ARBA" id="ARBA00022553"/>
    </source>
</evidence>
<dbReference type="InterPro" id="IPR051947">
    <property type="entry name" value="Sentrin-specific_protease"/>
</dbReference>
<dbReference type="Pfam" id="PF02902">
    <property type="entry name" value="Peptidase_C48"/>
    <property type="match status" value="1"/>
</dbReference>
<keyword evidence="8" id="KW-1185">Reference proteome</keyword>
<dbReference type="InterPro" id="IPR038765">
    <property type="entry name" value="Papain-like_cys_pep_sf"/>
</dbReference>
<dbReference type="InterPro" id="IPR003653">
    <property type="entry name" value="Peptidase_C48_C"/>
</dbReference>
<comment type="caution">
    <text evidence="7">The sequence shown here is derived from an EMBL/GenBank/DDBJ whole genome shotgun (WGS) entry which is preliminary data.</text>
</comment>
<keyword evidence="3" id="KW-0645">Protease</keyword>
<dbReference type="PANTHER" id="PTHR46896">
    <property type="entry name" value="SENTRIN-SPECIFIC PROTEASE"/>
    <property type="match status" value="1"/>
</dbReference>
<evidence type="ECO:0000256" key="1">
    <source>
        <dbReference type="ARBA" id="ARBA00005234"/>
    </source>
</evidence>
<dbReference type="Proteomes" id="UP001221757">
    <property type="component" value="Unassembled WGS sequence"/>
</dbReference>
<dbReference type="GO" id="GO:0005634">
    <property type="term" value="C:nucleus"/>
    <property type="evidence" value="ECO:0007669"/>
    <property type="project" value="TreeGrafter"/>
</dbReference>
<name>A0AAD7GAZ1_MYCRO</name>
<sequence length="122" mass="14155">PVRRSTRQSVAPQRPYVDPDEVILVYPPGQTGAVNITNGDVTRLAPGEFLNDTLVEFGLKLWLQDLEKENPEVVKRIHVFSSFFYKKLNKKNAQEGYESVRKWTSKFDLFDKKYIIIPINEK</sequence>
<comment type="similarity">
    <text evidence="1">Belongs to the peptidase C48 family.</text>
</comment>
<reference evidence="7" key="1">
    <citation type="submission" date="2023-03" db="EMBL/GenBank/DDBJ databases">
        <title>Massive genome expansion in bonnet fungi (Mycena s.s.) driven by repeated elements and novel gene families across ecological guilds.</title>
        <authorList>
            <consortium name="Lawrence Berkeley National Laboratory"/>
            <person name="Harder C.B."/>
            <person name="Miyauchi S."/>
            <person name="Viragh M."/>
            <person name="Kuo A."/>
            <person name="Thoen E."/>
            <person name="Andreopoulos B."/>
            <person name="Lu D."/>
            <person name="Skrede I."/>
            <person name="Drula E."/>
            <person name="Henrissat B."/>
            <person name="Morin E."/>
            <person name="Kohler A."/>
            <person name="Barry K."/>
            <person name="LaButti K."/>
            <person name="Morin E."/>
            <person name="Salamov A."/>
            <person name="Lipzen A."/>
            <person name="Mereny Z."/>
            <person name="Hegedus B."/>
            <person name="Baldrian P."/>
            <person name="Stursova M."/>
            <person name="Weitz H."/>
            <person name="Taylor A."/>
            <person name="Grigoriev I.V."/>
            <person name="Nagy L.G."/>
            <person name="Martin F."/>
            <person name="Kauserud H."/>
        </authorList>
    </citation>
    <scope>NUCLEOTIDE SEQUENCE</scope>
    <source>
        <strain evidence="7">CBHHK067</strain>
    </source>
</reference>
<evidence type="ECO:0000259" key="6">
    <source>
        <dbReference type="PROSITE" id="PS50600"/>
    </source>
</evidence>
<dbReference type="PROSITE" id="PS50600">
    <property type="entry name" value="ULP_PROTEASE"/>
    <property type="match status" value="1"/>
</dbReference>
<evidence type="ECO:0000313" key="7">
    <source>
        <dbReference type="EMBL" id="KAJ7677458.1"/>
    </source>
</evidence>
<dbReference type="PANTHER" id="PTHR46896:SF3">
    <property type="entry name" value="FI06413P-RELATED"/>
    <property type="match status" value="1"/>
</dbReference>
<proteinExistence type="inferred from homology"/>
<evidence type="ECO:0000313" key="8">
    <source>
        <dbReference type="Proteomes" id="UP001221757"/>
    </source>
</evidence>
<dbReference type="GO" id="GO:0005737">
    <property type="term" value="C:cytoplasm"/>
    <property type="evidence" value="ECO:0007669"/>
    <property type="project" value="TreeGrafter"/>
</dbReference>
<dbReference type="Gene3D" id="3.40.395.10">
    <property type="entry name" value="Adenoviral Proteinase, Chain A"/>
    <property type="match status" value="1"/>
</dbReference>
<evidence type="ECO:0000256" key="5">
    <source>
        <dbReference type="ARBA" id="ARBA00022801"/>
    </source>
</evidence>
<feature type="non-terminal residue" evidence="7">
    <location>
        <position position="1"/>
    </location>
</feature>
<dbReference type="GO" id="GO:0006508">
    <property type="term" value="P:proteolysis"/>
    <property type="evidence" value="ECO:0007669"/>
    <property type="project" value="UniProtKB-KW"/>
</dbReference>
<dbReference type="AlphaFoldDB" id="A0AAD7GAZ1"/>
<keyword evidence="5" id="KW-0378">Hydrolase</keyword>
<evidence type="ECO:0000256" key="3">
    <source>
        <dbReference type="ARBA" id="ARBA00022670"/>
    </source>
</evidence>
<keyword evidence="4" id="KW-0833">Ubl conjugation pathway</keyword>
<organism evidence="7 8">
    <name type="scientific">Mycena rosella</name>
    <name type="common">Pink bonnet</name>
    <name type="synonym">Agaricus rosellus</name>
    <dbReference type="NCBI Taxonomy" id="1033263"/>
    <lineage>
        <taxon>Eukaryota</taxon>
        <taxon>Fungi</taxon>
        <taxon>Dikarya</taxon>
        <taxon>Basidiomycota</taxon>
        <taxon>Agaricomycotina</taxon>
        <taxon>Agaricomycetes</taxon>
        <taxon>Agaricomycetidae</taxon>
        <taxon>Agaricales</taxon>
        <taxon>Marasmiineae</taxon>
        <taxon>Mycenaceae</taxon>
        <taxon>Mycena</taxon>
    </lineage>
</organism>
<feature type="domain" description="Ubiquitin-like protease family profile" evidence="6">
    <location>
        <begin position="34"/>
        <end position="122"/>
    </location>
</feature>
<dbReference type="GO" id="GO:0016926">
    <property type="term" value="P:protein desumoylation"/>
    <property type="evidence" value="ECO:0007669"/>
    <property type="project" value="TreeGrafter"/>
</dbReference>
<dbReference type="SUPFAM" id="SSF54001">
    <property type="entry name" value="Cysteine proteinases"/>
    <property type="match status" value="1"/>
</dbReference>
<dbReference type="GO" id="GO:0070139">
    <property type="term" value="F:SUMO-specific endopeptidase activity"/>
    <property type="evidence" value="ECO:0007669"/>
    <property type="project" value="TreeGrafter"/>
</dbReference>
<keyword evidence="2" id="KW-0597">Phosphoprotein</keyword>